<evidence type="ECO:0000313" key="3">
    <source>
        <dbReference type="Proteomes" id="UP000275846"/>
    </source>
</evidence>
<evidence type="ECO:0000313" key="2">
    <source>
        <dbReference type="EMBL" id="VDL98113.1"/>
    </source>
</evidence>
<feature type="signal peptide" evidence="1">
    <location>
        <begin position="1"/>
        <end position="17"/>
    </location>
</feature>
<organism evidence="4">
    <name type="scientific">Schistocephalus solidus</name>
    <name type="common">Tapeworm</name>
    <dbReference type="NCBI Taxonomy" id="70667"/>
    <lineage>
        <taxon>Eukaryota</taxon>
        <taxon>Metazoa</taxon>
        <taxon>Spiralia</taxon>
        <taxon>Lophotrochozoa</taxon>
        <taxon>Platyhelminthes</taxon>
        <taxon>Cestoda</taxon>
        <taxon>Eucestoda</taxon>
        <taxon>Diphyllobothriidea</taxon>
        <taxon>Diphyllobothriidae</taxon>
        <taxon>Schistocephalus</taxon>
    </lineage>
</organism>
<name>A0A183T5I0_SCHSO</name>
<accession>A0A183T5I0</accession>
<protein>
    <submittedName>
        <fullName evidence="4">Secreted protein</fullName>
    </submittedName>
</protein>
<dbReference type="WBParaSite" id="SSLN_0001217301-mRNA-1">
    <property type="protein sequence ID" value="SSLN_0001217301-mRNA-1"/>
    <property type="gene ID" value="SSLN_0001217301"/>
</dbReference>
<reference evidence="4" key="1">
    <citation type="submission" date="2016-06" db="UniProtKB">
        <authorList>
            <consortium name="WormBaseParasite"/>
        </authorList>
    </citation>
    <scope>IDENTIFICATION</scope>
</reference>
<gene>
    <name evidence="2" type="ORF">SSLN_LOCUS11728</name>
</gene>
<keyword evidence="3" id="KW-1185">Reference proteome</keyword>
<dbReference type="PANTHER" id="PTHR31434:SF2">
    <property type="entry name" value="S PHASE CYCLIN A-ASSOCIATED PROTEIN IN THE ENDOPLASMIC RETICULUM"/>
    <property type="match status" value="1"/>
</dbReference>
<evidence type="ECO:0000256" key="1">
    <source>
        <dbReference type="SAM" id="SignalP"/>
    </source>
</evidence>
<sequence>MLVLLHEAVICLGYLTAFNEENQVNLCRAGHAPTLLHRLLRLPVAYFSQRELADILFPTLISCGSWTQFERRFPLSKWQEAKGFFQQVQT</sequence>
<dbReference type="STRING" id="70667.A0A183T5I0"/>
<proteinExistence type="predicted"/>
<dbReference type="PANTHER" id="PTHR31434">
    <property type="entry name" value="S PHASE CYCLIN A-ASSOCIATED PROTEIN IN THE ENDOPLASMIC RETICULUM"/>
    <property type="match status" value="1"/>
</dbReference>
<dbReference type="EMBL" id="UYSU01036755">
    <property type="protein sequence ID" value="VDL98113.1"/>
    <property type="molecule type" value="Genomic_DNA"/>
</dbReference>
<evidence type="ECO:0000313" key="4">
    <source>
        <dbReference type="WBParaSite" id="SSLN_0001217301-mRNA-1"/>
    </source>
</evidence>
<feature type="chain" id="PRO_5043141421" evidence="1">
    <location>
        <begin position="18"/>
        <end position="90"/>
    </location>
</feature>
<keyword evidence="1" id="KW-0732">Signal</keyword>
<dbReference type="Proteomes" id="UP000275846">
    <property type="component" value="Unassembled WGS sequence"/>
</dbReference>
<dbReference type="AlphaFoldDB" id="A0A183T5I0"/>
<dbReference type="OrthoDB" id="71500at2759"/>
<reference evidence="2 3" key="2">
    <citation type="submission" date="2018-11" db="EMBL/GenBank/DDBJ databases">
        <authorList>
            <consortium name="Pathogen Informatics"/>
        </authorList>
    </citation>
    <scope>NUCLEOTIDE SEQUENCE [LARGE SCALE GENOMIC DNA]</scope>
    <source>
        <strain evidence="2 3">NST_G2</strain>
    </source>
</reference>